<evidence type="ECO:0000256" key="6">
    <source>
        <dbReference type="ARBA" id="ARBA00023136"/>
    </source>
</evidence>
<evidence type="ECO:0000256" key="2">
    <source>
        <dbReference type="ARBA" id="ARBA00009596"/>
    </source>
</evidence>
<keyword evidence="3 7" id="KW-0812">Transmembrane</keyword>
<feature type="transmembrane region" description="Helical" evidence="7">
    <location>
        <begin position="156"/>
        <end position="177"/>
    </location>
</feature>
<evidence type="ECO:0000256" key="1">
    <source>
        <dbReference type="ARBA" id="ARBA00004478"/>
    </source>
</evidence>
<evidence type="ECO:0000313" key="8">
    <source>
        <dbReference type="EMBL" id="BAT93308.1"/>
    </source>
</evidence>
<proteinExistence type="inferred from homology"/>
<feature type="transmembrane region" description="Helical" evidence="7">
    <location>
        <begin position="242"/>
        <end position="264"/>
    </location>
</feature>
<comment type="subcellular location">
    <subcellularLocation>
        <location evidence="1">Plastid</location>
        <location evidence="1">Chloroplast inner membrane</location>
        <topology evidence="1">Multi-pass membrane protein</topology>
    </subcellularLocation>
    <subcellularLocation>
        <location evidence="7">Plastid</location>
        <location evidence="7">Chloroplast membrane</location>
        <topology evidence="7">Multi-pass membrane protein</topology>
    </subcellularLocation>
</comment>
<organism evidence="8 9">
    <name type="scientific">Vigna angularis var. angularis</name>
    <dbReference type="NCBI Taxonomy" id="157739"/>
    <lineage>
        <taxon>Eukaryota</taxon>
        <taxon>Viridiplantae</taxon>
        <taxon>Streptophyta</taxon>
        <taxon>Embryophyta</taxon>
        <taxon>Tracheophyta</taxon>
        <taxon>Spermatophyta</taxon>
        <taxon>Magnoliopsida</taxon>
        <taxon>eudicotyledons</taxon>
        <taxon>Gunneridae</taxon>
        <taxon>Pentapetalae</taxon>
        <taxon>rosids</taxon>
        <taxon>fabids</taxon>
        <taxon>Fabales</taxon>
        <taxon>Fabaceae</taxon>
        <taxon>Papilionoideae</taxon>
        <taxon>50 kb inversion clade</taxon>
        <taxon>NPAAA clade</taxon>
        <taxon>indigoferoid/millettioid clade</taxon>
        <taxon>Phaseoleae</taxon>
        <taxon>Vigna</taxon>
    </lineage>
</organism>
<accession>A0A0S3SKE3</accession>
<evidence type="ECO:0000256" key="5">
    <source>
        <dbReference type="ARBA" id="ARBA00022989"/>
    </source>
</evidence>
<evidence type="ECO:0000256" key="7">
    <source>
        <dbReference type="RuleBase" id="RU367003"/>
    </source>
</evidence>
<dbReference type="AlphaFoldDB" id="A0A0S3SKE3"/>
<dbReference type="OrthoDB" id="602284at2759"/>
<dbReference type="EMBL" id="AP015040">
    <property type="protein sequence ID" value="BAT93308.1"/>
    <property type="molecule type" value="Genomic_DNA"/>
</dbReference>
<feature type="transmembrane region" description="Helical" evidence="7">
    <location>
        <begin position="113"/>
        <end position="136"/>
    </location>
</feature>
<gene>
    <name evidence="8" type="primary">Vigan.07G225200</name>
    <name evidence="8" type="ORF">VIGAN_07225200</name>
</gene>
<dbReference type="PANTHER" id="PTHR33510:SF12">
    <property type="entry name" value="PROTEIN TIC 20-IV, CHLOROPLASTIC"/>
    <property type="match status" value="1"/>
</dbReference>
<dbReference type="PANTHER" id="PTHR33510">
    <property type="entry name" value="PROTEIN TIC 20-II, CHLOROPLASTIC"/>
    <property type="match status" value="1"/>
</dbReference>
<keyword evidence="9" id="KW-1185">Reference proteome</keyword>
<feature type="transmembrane region" description="Helical" evidence="7">
    <location>
        <begin position="184"/>
        <end position="206"/>
    </location>
</feature>
<evidence type="ECO:0000256" key="3">
    <source>
        <dbReference type="ARBA" id="ARBA00022692"/>
    </source>
</evidence>
<feature type="transmembrane region" description="Helical" evidence="7">
    <location>
        <begin position="212"/>
        <end position="235"/>
    </location>
</feature>
<reference evidence="8 9" key="1">
    <citation type="journal article" date="2015" name="Sci. Rep.">
        <title>The power of single molecule real-time sequencing technology in the de novo assembly of a eukaryotic genome.</title>
        <authorList>
            <person name="Sakai H."/>
            <person name="Naito K."/>
            <person name="Ogiso-Tanaka E."/>
            <person name="Takahashi Y."/>
            <person name="Iseki K."/>
            <person name="Muto C."/>
            <person name="Satou K."/>
            <person name="Teruya K."/>
            <person name="Shiroma A."/>
            <person name="Shimoji M."/>
            <person name="Hirano T."/>
            <person name="Itoh T."/>
            <person name="Kaga A."/>
            <person name="Tomooka N."/>
        </authorList>
    </citation>
    <scope>NUCLEOTIDE SEQUENCE [LARGE SCALE GENOMIC DNA]</scope>
    <source>
        <strain evidence="9">cv. Shumari</strain>
    </source>
</reference>
<dbReference type="Proteomes" id="UP000291084">
    <property type="component" value="Chromosome 7"/>
</dbReference>
<comment type="function">
    <text evidence="7">Involved in protein precursor import into chloroplasts.</text>
</comment>
<evidence type="ECO:0000256" key="4">
    <source>
        <dbReference type="ARBA" id="ARBA00022780"/>
    </source>
</evidence>
<name>A0A0S3SKE3_PHAAN</name>
<keyword evidence="7" id="KW-0150">Chloroplast</keyword>
<dbReference type="Pfam" id="PF16166">
    <property type="entry name" value="TIC20"/>
    <property type="match status" value="1"/>
</dbReference>
<dbReference type="InterPro" id="IPR005691">
    <property type="entry name" value="Tic20"/>
</dbReference>
<comment type="similarity">
    <text evidence="2 7">Belongs to the Tic20 family.</text>
</comment>
<keyword evidence="7" id="KW-0934">Plastid</keyword>
<evidence type="ECO:0000313" key="9">
    <source>
        <dbReference type="Proteomes" id="UP000291084"/>
    </source>
</evidence>
<keyword evidence="6 7" id="KW-0472">Membrane</keyword>
<sequence length="273" mass="30638">MAPQLALTHSSLIRLPSSPASLGFGRNKDSIPERGCIINRTKNHTMTAFAGNALRNSAIQLTTVSSPLSSDKEARLSLRHLMSQRCNTKFCGQAYIYHSSGFRIPENAEKPEWWWRALSCIPYLIALQMSATGFYLEPIIQKFPFFQSLIFYIPGGVNRLPIWFPMLYCYLAIVGVVKNRDLPLIFRFHVMTGMLLELALQIVYISSNFMPLIHFPGGTLGSYYWAGVALAFIFIMIKCIRCALLGTFVSIPLVSESAFIHSLFGLGGLQRPF</sequence>
<keyword evidence="4" id="KW-1001">Plastid inner membrane</keyword>
<dbReference type="GO" id="GO:0009706">
    <property type="term" value="C:chloroplast inner membrane"/>
    <property type="evidence" value="ECO:0007669"/>
    <property type="project" value="UniProtKB-SubCell"/>
</dbReference>
<keyword evidence="5 7" id="KW-1133">Transmembrane helix</keyword>
<protein>
    <recommendedName>
        <fullName evidence="7">Protein TIC 20</fullName>
    </recommendedName>
</protein>